<name>A0A381N1D2_9ZZZZ</name>
<dbReference type="EMBL" id="UINC01000066">
    <property type="protein sequence ID" value="SUZ48391.1"/>
    <property type="molecule type" value="Genomic_DNA"/>
</dbReference>
<reference evidence="1" key="1">
    <citation type="submission" date="2018-05" db="EMBL/GenBank/DDBJ databases">
        <authorList>
            <person name="Lanie J.A."/>
            <person name="Ng W.-L."/>
            <person name="Kazmierczak K.M."/>
            <person name="Andrzejewski T.M."/>
            <person name="Davidsen T.M."/>
            <person name="Wayne K.J."/>
            <person name="Tettelin H."/>
            <person name="Glass J.I."/>
            <person name="Rusch D."/>
            <person name="Podicherti R."/>
            <person name="Tsui H.-C.T."/>
            <person name="Winkler M.E."/>
        </authorList>
    </citation>
    <scope>NUCLEOTIDE SEQUENCE</scope>
</reference>
<organism evidence="1">
    <name type="scientific">marine metagenome</name>
    <dbReference type="NCBI Taxonomy" id="408172"/>
    <lineage>
        <taxon>unclassified sequences</taxon>
        <taxon>metagenomes</taxon>
        <taxon>ecological metagenomes</taxon>
    </lineage>
</organism>
<dbReference type="AlphaFoldDB" id="A0A381N1D2"/>
<evidence type="ECO:0000313" key="1">
    <source>
        <dbReference type="EMBL" id="SUZ48391.1"/>
    </source>
</evidence>
<accession>A0A381N1D2</accession>
<gene>
    <name evidence="1" type="ORF">METZ01_LOCUS1245</name>
</gene>
<sequence>MEVIHPPSVSINLIEDLLSKYFWWTLTGNIG</sequence>
<proteinExistence type="predicted"/>
<protein>
    <submittedName>
        <fullName evidence="1">Uncharacterized protein</fullName>
    </submittedName>
</protein>